<dbReference type="EMBL" id="JAKRRY010000005">
    <property type="protein sequence ID" value="MCW8345621.1"/>
    <property type="molecule type" value="Genomic_DNA"/>
</dbReference>
<dbReference type="AlphaFoldDB" id="A0A9X3HVS1"/>
<dbReference type="RefSeq" id="WP_265674029.1">
    <property type="nucleotide sequence ID" value="NZ_JAKRRY010000005.1"/>
</dbReference>
<dbReference type="PANTHER" id="PTHR32114:SF2">
    <property type="entry name" value="ABC TRANSPORTER ABCH.3"/>
    <property type="match status" value="1"/>
</dbReference>
<dbReference type="Gene3D" id="3.40.50.300">
    <property type="entry name" value="P-loop containing nucleotide triphosphate hydrolases"/>
    <property type="match status" value="2"/>
</dbReference>
<dbReference type="GO" id="GO:0016887">
    <property type="term" value="F:ATP hydrolysis activity"/>
    <property type="evidence" value="ECO:0007669"/>
    <property type="project" value="InterPro"/>
</dbReference>
<feature type="coiled-coil region" evidence="14">
    <location>
        <begin position="543"/>
        <end position="570"/>
    </location>
</feature>
<evidence type="ECO:0000256" key="6">
    <source>
        <dbReference type="ARBA" id="ARBA00022741"/>
    </source>
</evidence>
<dbReference type="GO" id="GO:0006302">
    <property type="term" value="P:double-strand break repair"/>
    <property type="evidence" value="ECO:0007669"/>
    <property type="project" value="InterPro"/>
</dbReference>
<evidence type="ECO:0000256" key="1">
    <source>
        <dbReference type="ARBA" id="ARBA00006930"/>
    </source>
</evidence>
<name>A0A9X3HVS1_9VIBR</name>
<evidence type="ECO:0000313" key="16">
    <source>
        <dbReference type="EMBL" id="MCW8345621.1"/>
    </source>
</evidence>
<keyword evidence="8" id="KW-0378">Hydrolase</keyword>
<dbReference type="Proteomes" id="UP001155587">
    <property type="component" value="Unassembled WGS sequence"/>
</dbReference>
<gene>
    <name evidence="16" type="ORF">MD535_06310</name>
</gene>
<dbReference type="Pfam" id="PF13476">
    <property type="entry name" value="AAA_23"/>
    <property type="match status" value="1"/>
</dbReference>
<dbReference type="InterPro" id="IPR038729">
    <property type="entry name" value="Rad50/SbcC_AAA"/>
</dbReference>
<evidence type="ECO:0000256" key="8">
    <source>
        <dbReference type="ARBA" id="ARBA00022801"/>
    </source>
</evidence>
<comment type="subunit">
    <text evidence="2">Heterodimer of SbcC and SbcD.</text>
</comment>
<keyword evidence="12" id="KW-0233">DNA recombination</keyword>
<evidence type="ECO:0000313" key="17">
    <source>
        <dbReference type="Proteomes" id="UP001155587"/>
    </source>
</evidence>
<protein>
    <recommendedName>
        <fullName evidence="3">Nuclease SbcCD subunit C</fullName>
    </recommendedName>
</protein>
<keyword evidence="6" id="KW-0547">Nucleotide-binding</keyword>
<feature type="domain" description="Rad50/SbcC-type AAA" evidence="15">
    <location>
        <begin position="5"/>
        <end position="247"/>
    </location>
</feature>
<evidence type="ECO:0000256" key="5">
    <source>
        <dbReference type="ARBA" id="ARBA00022722"/>
    </source>
</evidence>
<evidence type="ECO:0000256" key="13">
    <source>
        <dbReference type="ARBA" id="ARBA00055999"/>
    </source>
</evidence>
<comment type="function">
    <text evidence="13">SbcCD cleaves DNA hairpin structures. These structures can inhibit DNA replication and are intermediates in certain DNA recombination reactions. The complex acts as a 3'-&gt;5' double strand exonuclease that can open hairpins. It also has a 5' single-strand endonuclease activity.</text>
</comment>
<evidence type="ECO:0000256" key="2">
    <source>
        <dbReference type="ARBA" id="ARBA00011322"/>
    </source>
</evidence>
<evidence type="ECO:0000256" key="3">
    <source>
        <dbReference type="ARBA" id="ARBA00013368"/>
    </source>
</evidence>
<accession>A0A9X3HVS1</accession>
<keyword evidence="7" id="KW-0255">Endonuclease</keyword>
<dbReference type="Pfam" id="PF13558">
    <property type="entry name" value="SbcC_Walker_B"/>
    <property type="match status" value="1"/>
</dbReference>
<dbReference type="SUPFAM" id="SSF57997">
    <property type="entry name" value="Tropomyosin"/>
    <property type="match status" value="1"/>
</dbReference>
<dbReference type="GO" id="GO:0005524">
    <property type="term" value="F:ATP binding"/>
    <property type="evidence" value="ECO:0007669"/>
    <property type="project" value="UniProtKB-KW"/>
</dbReference>
<dbReference type="PANTHER" id="PTHR32114">
    <property type="entry name" value="ABC TRANSPORTER ABCH.3"/>
    <property type="match status" value="1"/>
</dbReference>
<evidence type="ECO:0000259" key="15">
    <source>
        <dbReference type="Pfam" id="PF13476"/>
    </source>
</evidence>
<keyword evidence="11 14" id="KW-0175">Coiled coil</keyword>
<keyword evidence="9" id="KW-0269">Exonuclease</keyword>
<evidence type="ECO:0000256" key="11">
    <source>
        <dbReference type="ARBA" id="ARBA00023054"/>
    </source>
</evidence>
<reference evidence="16" key="1">
    <citation type="submission" date="2022-02" db="EMBL/GenBank/DDBJ databases">
        <title>Vibrio sp. nov, a new bacterium isolated from seawater.</title>
        <authorList>
            <person name="Yuan Y."/>
        </authorList>
    </citation>
    <scope>NUCLEOTIDE SEQUENCE</scope>
    <source>
        <strain evidence="16">ZSDZ65</strain>
    </source>
</reference>
<dbReference type="InterPro" id="IPR027417">
    <property type="entry name" value="P-loop_NTPase"/>
</dbReference>
<dbReference type="GO" id="GO:0006260">
    <property type="term" value="P:DNA replication"/>
    <property type="evidence" value="ECO:0007669"/>
    <property type="project" value="UniProtKB-KW"/>
</dbReference>
<evidence type="ECO:0000256" key="14">
    <source>
        <dbReference type="SAM" id="Coils"/>
    </source>
</evidence>
<comment type="caution">
    <text evidence="16">The sequence shown here is derived from an EMBL/GenBank/DDBJ whole genome shotgun (WGS) entry which is preliminary data.</text>
</comment>
<evidence type="ECO:0000256" key="10">
    <source>
        <dbReference type="ARBA" id="ARBA00022840"/>
    </source>
</evidence>
<evidence type="ECO:0000256" key="9">
    <source>
        <dbReference type="ARBA" id="ARBA00022839"/>
    </source>
</evidence>
<feature type="coiled-coil region" evidence="14">
    <location>
        <begin position="748"/>
        <end position="775"/>
    </location>
</feature>
<keyword evidence="4" id="KW-0235">DNA replication</keyword>
<evidence type="ECO:0000256" key="12">
    <source>
        <dbReference type="ARBA" id="ARBA00023172"/>
    </source>
</evidence>
<dbReference type="SUPFAM" id="SSF52540">
    <property type="entry name" value="P-loop containing nucleoside triphosphate hydrolases"/>
    <property type="match status" value="1"/>
</dbReference>
<dbReference type="GO" id="GO:0004519">
    <property type="term" value="F:endonuclease activity"/>
    <property type="evidence" value="ECO:0007669"/>
    <property type="project" value="UniProtKB-KW"/>
</dbReference>
<keyword evidence="17" id="KW-1185">Reference proteome</keyword>
<feature type="coiled-coil region" evidence="14">
    <location>
        <begin position="459"/>
        <end position="486"/>
    </location>
</feature>
<dbReference type="GO" id="GO:0006310">
    <property type="term" value="P:DNA recombination"/>
    <property type="evidence" value="ECO:0007669"/>
    <property type="project" value="UniProtKB-KW"/>
</dbReference>
<keyword evidence="5" id="KW-0540">Nuclease</keyword>
<keyword evidence="10" id="KW-0067">ATP-binding</keyword>
<proteinExistence type="inferred from homology"/>
<comment type="similarity">
    <text evidence="1">Belongs to the SMC family. SbcC subfamily.</text>
</comment>
<dbReference type="GO" id="GO:0004527">
    <property type="term" value="F:exonuclease activity"/>
    <property type="evidence" value="ECO:0007669"/>
    <property type="project" value="UniProtKB-KW"/>
</dbReference>
<sequence>MKPIKLTLSAFGPFAKTEVIDFSLLGTSPLFLINGPTGAGKSSILDAICYALYGETTGSERTGDQMRCDYAEATLLTSVVFEFELSGHVYCIERSPDQEVPKQRGEGTTKRTHSAVLTKLTDQSLIANKPKQVATAIHELVGLDVKQFRQVMVLPQGKFRELLTASSKERELIFGQLFQTHIYSNIERTLFDKAASIRKAKDEFDNQIKGALEVAGLESEQQLLDQEQAQLPQLNELKVQLTGVEAQLADKRKQCDLATTQERKFKERDDVQLAIHEHEQNKTADVLNRKQVAAYHSATKLRAVFEQRSKLAKDSNELEQRLDVGAKKIAQANELSVLAKKALEESQQKHLLSKVLDEELYQLKGYMVNVQQLEQQRIEQDRTTKALAILTDDVNVGKLQSQTLLNGYEQAKEHQILSEKSLATLNEKRLSLDALQSKQQSIGQLNQLVQQVSQMTPKHHAIQAQITEVTAEHKKAEQQRIRAEIDWHSGQAYLLSKTLESGKPCPVCGSETHPNQAEPNGNEVTADMVDGYRQKEQARKNQLDALVIECNRIESELSQLQQRQQDMIVRFAIDLSTVDAVSQQLAHDISTLESDIVQLSQINLDAISDQVATAHKRYTETQAQVEQKLQQLEQLTTTLGGLKAVTEKLESQNASPYKTLAELTGRQQTVETERRQLDAMLEAARAKATETTDLLTRYTAHFDTLTTQSTQLQQECKVSEAQWQASLQGSEFEHEQAFLDALVTEPVLDQLESDIRAYERRTTQLTERLTLLSDELQGNQRLDIMVFSDAVKQAEAGYQLTLQQVQSAQSQLDNILKVKRILTTLHAQNDALEQEYKVVGTLSDVANGRTGSKVSLHRFVLGVLLDDVLIQASQRLRLMSKGRYDLKRKEVRSKGNAGSGLDLIVEDAYTGKWRDVATLSGGESFMAALSLALGLSDVVQSYSGGIRLDTLFIDEGFGSLDPESLDLAIQTLIELQQSGRTIGIISHVSELKEQMPLRLDVHASRVGSTVSLVN</sequence>
<evidence type="ECO:0000256" key="7">
    <source>
        <dbReference type="ARBA" id="ARBA00022759"/>
    </source>
</evidence>
<dbReference type="FunFam" id="3.40.50.300:FF:001446">
    <property type="entry name" value="DsDNA exonuclease SbcC"/>
    <property type="match status" value="1"/>
</dbReference>
<evidence type="ECO:0000256" key="4">
    <source>
        <dbReference type="ARBA" id="ARBA00022705"/>
    </source>
</evidence>
<feature type="coiled-coil region" evidence="14">
    <location>
        <begin position="217"/>
        <end position="254"/>
    </location>
</feature>
<organism evidence="16 17">
    <name type="scientific">Vibrio qingdaonensis</name>
    <dbReference type="NCBI Taxonomy" id="2829491"/>
    <lineage>
        <taxon>Bacteria</taxon>
        <taxon>Pseudomonadati</taxon>
        <taxon>Pseudomonadota</taxon>
        <taxon>Gammaproteobacteria</taxon>
        <taxon>Vibrionales</taxon>
        <taxon>Vibrionaceae</taxon>
        <taxon>Vibrio</taxon>
    </lineage>
</organism>